<evidence type="ECO:0000313" key="2">
    <source>
        <dbReference type="Proteomes" id="UP001159428"/>
    </source>
</evidence>
<dbReference type="EMBL" id="CALNXJ010000063">
    <property type="protein sequence ID" value="CAH3157283.1"/>
    <property type="molecule type" value="Genomic_DNA"/>
</dbReference>
<accession>A0AAU9XT76</accession>
<dbReference type="AlphaFoldDB" id="A0AAU9XT76"/>
<reference evidence="1 2" key="1">
    <citation type="submission" date="2022-05" db="EMBL/GenBank/DDBJ databases">
        <authorList>
            <consortium name="Genoscope - CEA"/>
            <person name="William W."/>
        </authorList>
    </citation>
    <scope>NUCLEOTIDE SEQUENCE [LARGE SCALE GENOMIC DNA]</scope>
</reference>
<gene>
    <name evidence="1" type="ORF">PMEA_00029947</name>
</gene>
<comment type="caution">
    <text evidence="1">The sequence shown here is derived from an EMBL/GenBank/DDBJ whole genome shotgun (WGS) entry which is preliminary data.</text>
</comment>
<sequence>MVDHITKTYFAAFYYLYNIRRIRKYVTKEYKETLIHAYIFSRLDYCNSLLFGVPDCHLHKLQRVQNAVAHLIFQESRFCHIISLLKSLHWLPVKYRIVFKIILTTFKAIHGLALAYVSELISFRDTGRYDFRSNDGLLLAPCMGKT</sequence>
<dbReference type="Proteomes" id="UP001159428">
    <property type="component" value="Unassembled WGS sequence"/>
</dbReference>
<organism evidence="1 2">
    <name type="scientific">Pocillopora meandrina</name>
    <dbReference type="NCBI Taxonomy" id="46732"/>
    <lineage>
        <taxon>Eukaryota</taxon>
        <taxon>Metazoa</taxon>
        <taxon>Cnidaria</taxon>
        <taxon>Anthozoa</taxon>
        <taxon>Hexacorallia</taxon>
        <taxon>Scleractinia</taxon>
        <taxon>Astrocoeniina</taxon>
        <taxon>Pocilloporidae</taxon>
        <taxon>Pocillopora</taxon>
    </lineage>
</organism>
<proteinExistence type="predicted"/>
<name>A0AAU9XT76_9CNID</name>
<evidence type="ECO:0000313" key="1">
    <source>
        <dbReference type="EMBL" id="CAH3157283.1"/>
    </source>
</evidence>
<keyword evidence="2" id="KW-1185">Reference proteome</keyword>
<protein>
    <submittedName>
        <fullName evidence="1">Uncharacterized protein</fullName>
    </submittedName>
</protein>
<feature type="non-terminal residue" evidence="1">
    <location>
        <position position="146"/>
    </location>
</feature>